<dbReference type="VEuPathDB" id="FungiDB:RhiirFUN_025416"/>
<evidence type="ECO:0000313" key="3">
    <source>
        <dbReference type="Proteomes" id="UP000018888"/>
    </source>
</evidence>
<sequence length="267" mass="30331">MTCFGDIRGPAKSNCYFSRFIKSSDDTITDNSSNETSNDVKNDKDNGIDKDNNDDITDDPSNKTSNDVKNDKDNGINKDNNDNINNDNEDKKKRLINKLDSNIIDKWLNSLRIMKKMNISDVNLNSNNNSKGNGNGLPNNKGSQKLKYRAQYRKGKKKLHKGELLPVKKNPRLFKGLPEKSPGSCLFLIKATHKPKRLRSVIENPGFEKFEEVSLDNKSDGKNHKKNEKKYNLDNKTVNLVDNIFNFIAGSTKSQVTKDILQRKDLH</sequence>
<feature type="region of interest" description="Disordered" evidence="1">
    <location>
        <begin position="124"/>
        <end position="144"/>
    </location>
</feature>
<dbReference type="AlphaFoldDB" id="A0A2P4PS89"/>
<evidence type="ECO:0000256" key="1">
    <source>
        <dbReference type="SAM" id="MobiDB-lite"/>
    </source>
</evidence>
<feature type="compositionally biased region" description="Basic and acidic residues" evidence="1">
    <location>
        <begin position="66"/>
        <end position="81"/>
    </location>
</feature>
<comment type="caution">
    <text evidence="2">The sequence shown here is derived from an EMBL/GenBank/DDBJ whole genome shotgun (WGS) entry which is preliminary data.</text>
</comment>
<protein>
    <submittedName>
        <fullName evidence="2">Uncharacterized protein</fullName>
    </submittedName>
</protein>
<reference evidence="2 3" key="1">
    <citation type="journal article" date="2013" name="Proc. Natl. Acad. Sci. U.S.A.">
        <title>Genome of an arbuscular mycorrhizal fungus provides insight into the oldest plant symbiosis.</title>
        <authorList>
            <person name="Tisserant E."/>
            <person name="Malbreil M."/>
            <person name="Kuo A."/>
            <person name="Kohler A."/>
            <person name="Symeonidi A."/>
            <person name="Balestrini R."/>
            <person name="Charron P."/>
            <person name="Duensing N."/>
            <person name="Frei Dit Frey N."/>
            <person name="Gianinazzi-Pearson V."/>
            <person name="Gilbert L.B."/>
            <person name="Handa Y."/>
            <person name="Herr J.R."/>
            <person name="Hijri M."/>
            <person name="Koul R."/>
            <person name="Kawaguchi M."/>
            <person name="Krajinski F."/>
            <person name="Lammers P.J."/>
            <person name="Masclaux F.G."/>
            <person name="Murat C."/>
            <person name="Morin E."/>
            <person name="Ndikumana S."/>
            <person name="Pagni M."/>
            <person name="Petitpierre D."/>
            <person name="Requena N."/>
            <person name="Rosikiewicz P."/>
            <person name="Riley R."/>
            <person name="Saito K."/>
            <person name="San Clemente H."/>
            <person name="Shapiro H."/>
            <person name="van Tuinen D."/>
            <person name="Becard G."/>
            <person name="Bonfante P."/>
            <person name="Paszkowski U."/>
            <person name="Shachar-Hill Y.Y."/>
            <person name="Tuskan G.A."/>
            <person name="Young P.W."/>
            <person name="Sanders I.R."/>
            <person name="Henrissat B."/>
            <person name="Rensing S.A."/>
            <person name="Grigoriev I.V."/>
            <person name="Corradi N."/>
            <person name="Roux C."/>
            <person name="Martin F."/>
        </authorList>
    </citation>
    <scope>NUCLEOTIDE SEQUENCE [LARGE SCALE GENOMIC DNA]</scope>
    <source>
        <strain evidence="2 3">DAOM 197198</strain>
    </source>
</reference>
<keyword evidence="3" id="KW-1185">Reference proteome</keyword>
<name>A0A2P4PS89_RHIID</name>
<feature type="compositionally biased region" description="Low complexity" evidence="1">
    <location>
        <begin position="124"/>
        <end position="142"/>
    </location>
</feature>
<feature type="region of interest" description="Disordered" evidence="1">
    <location>
        <begin position="26"/>
        <end position="89"/>
    </location>
</feature>
<gene>
    <name evidence="2" type="ORF">GLOIN_2v1778494</name>
</gene>
<dbReference type="EMBL" id="AUPC02000156">
    <property type="protein sequence ID" value="POG68243.1"/>
    <property type="molecule type" value="Genomic_DNA"/>
</dbReference>
<accession>A0A2P4PS89</accession>
<proteinExistence type="predicted"/>
<reference evidence="2 3" key="2">
    <citation type="journal article" date="2018" name="New Phytol.">
        <title>High intraspecific genome diversity in the model arbuscular mycorrhizal symbiont Rhizophagus irregularis.</title>
        <authorList>
            <person name="Chen E.C.H."/>
            <person name="Morin E."/>
            <person name="Beaudet D."/>
            <person name="Noel J."/>
            <person name="Yildirir G."/>
            <person name="Ndikumana S."/>
            <person name="Charron P."/>
            <person name="St-Onge C."/>
            <person name="Giorgi J."/>
            <person name="Kruger M."/>
            <person name="Marton T."/>
            <person name="Ropars J."/>
            <person name="Grigoriev I.V."/>
            <person name="Hainaut M."/>
            <person name="Henrissat B."/>
            <person name="Roux C."/>
            <person name="Martin F."/>
            <person name="Corradi N."/>
        </authorList>
    </citation>
    <scope>NUCLEOTIDE SEQUENCE [LARGE SCALE GENOMIC DNA]</scope>
    <source>
        <strain evidence="2 3">DAOM 197198</strain>
    </source>
</reference>
<evidence type="ECO:0000313" key="2">
    <source>
        <dbReference type="EMBL" id="POG68243.1"/>
    </source>
</evidence>
<organism evidence="2 3">
    <name type="scientific">Rhizophagus irregularis (strain DAOM 181602 / DAOM 197198 / MUCL 43194)</name>
    <name type="common">Arbuscular mycorrhizal fungus</name>
    <name type="synonym">Glomus intraradices</name>
    <dbReference type="NCBI Taxonomy" id="747089"/>
    <lineage>
        <taxon>Eukaryota</taxon>
        <taxon>Fungi</taxon>
        <taxon>Fungi incertae sedis</taxon>
        <taxon>Mucoromycota</taxon>
        <taxon>Glomeromycotina</taxon>
        <taxon>Glomeromycetes</taxon>
        <taxon>Glomerales</taxon>
        <taxon>Glomeraceae</taxon>
        <taxon>Rhizophagus</taxon>
    </lineage>
</organism>
<feature type="compositionally biased region" description="Basic and acidic residues" evidence="1">
    <location>
        <begin position="38"/>
        <end position="53"/>
    </location>
</feature>
<dbReference type="Proteomes" id="UP000018888">
    <property type="component" value="Unassembled WGS sequence"/>
</dbReference>